<dbReference type="Proteomes" id="UP000026915">
    <property type="component" value="Chromosome 9"/>
</dbReference>
<gene>
    <name evidence="1" type="ORF">TCM_041096</name>
</gene>
<dbReference type="HOGENOM" id="CLU_2473514_0_0_1"/>
<name>A0A061GVB8_THECC</name>
<organism evidence="1 2">
    <name type="scientific">Theobroma cacao</name>
    <name type="common">Cacao</name>
    <name type="synonym">Cocoa</name>
    <dbReference type="NCBI Taxonomy" id="3641"/>
    <lineage>
        <taxon>Eukaryota</taxon>
        <taxon>Viridiplantae</taxon>
        <taxon>Streptophyta</taxon>
        <taxon>Embryophyta</taxon>
        <taxon>Tracheophyta</taxon>
        <taxon>Spermatophyta</taxon>
        <taxon>Magnoliopsida</taxon>
        <taxon>eudicotyledons</taxon>
        <taxon>Gunneridae</taxon>
        <taxon>Pentapetalae</taxon>
        <taxon>rosids</taxon>
        <taxon>malvids</taxon>
        <taxon>Malvales</taxon>
        <taxon>Malvaceae</taxon>
        <taxon>Byttnerioideae</taxon>
        <taxon>Theobroma</taxon>
    </lineage>
</organism>
<accession>A0A061GVB8</accession>
<proteinExistence type="predicted"/>
<reference evidence="1 2" key="1">
    <citation type="journal article" date="2013" name="Genome Biol.">
        <title>The genome sequence of the most widely cultivated cacao type and its use to identify candidate genes regulating pod color.</title>
        <authorList>
            <person name="Motamayor J.C."/>
            <person name="Mockaitis K."/>
            <person name="Schmutz J."/>
            <person name="Haiminen N."/>
            <person name="Iii D.L."/>
            <person name="Cornejo O."/>
            <person name="Findley S.D."/>
            <person name="Zheng P."/>
            <person name="Utro F."/>
            <person name="Royaert S."/>
            <person name="Saski C."/>
            <person name="Jenkins J."/>
            <person name="Podicheti R."/>
            <person name="Zhao M."/>
            <person name="Scheffler B.E."/>
            <person name="Stack J.C."/>
            <person name="Feltus F.A."/>
            <person name="Mustiga G.M."/>
            <person name="Amores F."/>
            <person name="Phillips W."/>
            <person name="Marelli J.P."/>
            <person name="May G.D."/>
            <person name="Shapiro H."/>
            <person name="Ma J."/>
            <person name="Bustamante C.D."/>
            <person name="Schnell R.J."/>
            <person name="Main D."/>
            <person name="Gilbert D."/>
            <person name="Parida L."/>
            <person name="Kuhn D.N."/>
        </authorList>
    </citation>
    <scope>NUCLEOTIDE SEQUENCE [LARGE SCALE GENOMIC DNA]</scope>
    <source>
        <strain evidence="2">cv. Matina 1-6</strain>
    </source>
</reference>
<protein>
    <submittedName>
        <fullName evidence="1">Uncharacterized protein</fullName>
    </submittedName>
</protein>
<evidence type="ECO:0000313" key="2">
    <source>
        <dbReference type="Proteomes" id="UP000026915"/>
    </source>
</evidence>
<evidence type="ECO:0000313" key="1">
    <source>
        <dbReference type="EMBL" id="EOY33107.1"/>
    </source>
</evidence>
<dbReference type="InParanoid" id="A0A061GVB8"/>
<dbReference type="AlphaFoldDB" id="A0A061GVB8"/>
<dbReference type="EMBL" id="CM001887">
    <property type="protein sequence ID" value="EOY33107.1"/>
    <property type="molecule type" value="Genomic_DNA"/>
</dbReference>
<dbReference type="Gramene" id="EOY33107">
    <property type="protein sequence ID" value="EOY33107"/>
    <property type="gene ID" value="TCM_041096"/>
</dbReference>
<keyword evidence="2" id="KW-1185">Reference proteome</keyword>
<sequence>MAKSTSFLWTNGASSQFSNVSLSWQYEIEKSSVFISRGVKGLDRKRMKGDACLGIYTVRRRSSFHYFYIFQYIFSLSFIHKNGCKIYA</sequence>